<dbReference type="GO" id="GO:0005506">
    <property type="term" value="F:iron ion binding"/>
    <property type="evidence" value="ECO:0007669"/>
    <property type="project" value="InterPro"/>
</dbReference>
<dbReference type="Pfam" id="PF00067">
    <property type="entry name" value="p450"/>
    <property type="match status" value="1"/>
</dbReference>
<dbReference type="GO" id="GO:0020037">
    <property type="term" value="F:heme binding"/>
    <property type="evidence" value="ECO:0007669"/>
    <property type="project" value="InterPro"/>
</dbReference>
<dbReference type="PROSITE" id="PS00086">
    <property type="entry name" value="CYTOCHROME_P450"/>
    <property type="match status" value="1"/>
</dbReference>
<keyword evidence="3 5" id="KW-0479">Metal-binding</keyword>
<gene>
    <name evidence="8" type="ORF">BU23DRAFT_524230</name>
</gene>
<evidence type="ECO:0000256" key="3">
    <source>
        <dbReference type="ARBA" id="ARBA00022723"/>
    </source>
</evidence>
<name>A0A6A5VPQ6_9PLEO</name>
<dbReference type="OrthoDB" id="1470350at2759"/>
<dbReference type="InterPro" id="IPR050121">
    <property type="entry name" value="Cytochrome_P450_monoxygenase"/>
</dbReference>
<dbReference type="PRINTS" id="PR00463">
    <property type="entry name" value="EP450I"/>
</dbReference>
<sequence length="532" mass="59946">MLSAFPIFYSALSHLIAYGTVTLIGYIVALCVYRVFFHPLAKYPGPLSYKLSGWPLLWQAYTGDRHIWHLLDHERYGPIVRIAPNTLSFNTTTALNAIYGTRTANVKKGEWYKTFDIAAGTYSSFTETDREKHAIKRRWMSPAFTTESIKANEPLIIDIIERFCETLKPNSGGWGDKWNAHLVSVYLGFDLMGALVLGSDLRSVQEKDNRDLAECVLPTQKLLYWLSYLPVAFLVRPFLRSQWFEVLGGKPVRDSNRLIDYGKDQVQARLTSNARNETGFKDRIDLLSKLTFNEDKKSGWRPSSLDLDTESLNMMLAGADPYSQVLSGAIFYLVHNPNCLEKVTAEIRSTFASSQEIVSGAKLNSCTYLYACIEESLRRLTGVLSHVPRVVLSGGMTIDSHFFSEGTVVGVAQYAIHHNADYFTEPFKFSPERWIPSPTNPPSAIDEMRRAFEPFGLGVRGCIGKNLGYLQLKLTLAHFLWRFDLRECEGEKGVGAGRKGLGIGREREDEYQMWDALGGVRDGPIVEVKSAR</sequence>
<dbReference type="PRINTS" id="PR00385">
    <property type="entry name" value="P450"/>
</dbReference>
<evidence type="ECO:0000256" key="2">
    <source>
        <dbReference type="ARBA" id="ARBA00010617"/>
    </source>
</evidence>
<dbReference type="EMBL" id="ML976659">
    <property type="protein sequence ID" value="KAF1978738.1"/>
    <property type="molecule type" value="Genomic_DNA"/>
</dbReference>
<keyword evidence="7" id="KW-1133">Transmembrane helix</keyword>
<keyword evidence="4 5" id="KW-0408">Iron</keyword>
<dbReference type="InterPro" id="IPR002401">
    <property type="entry name" value="Cyt_P450_E_grp-I"/>
</dbReference>
<evidence type="ECO:0000313" key="8">
    <source>
        <dbReference type="EMBL" id="KAF1978738.1"/>
    </source>
</evidence>
<evidence type="ECO:0000256" key="6">
    <source>
        <dbReference type="RuleBase" id="RU000461"/>
    </source>
</evidence>
<comment type="cofactor">
    <cofactor evidence="1 5">
        <name>heme</name>
        <dbReference type="ChEBI" id="CHEBI:30413"/>
    </cofactor>
</comment>
<dbReference type="CDD" id="cd11061">
    <property type="entry name" value="CYP67-like"/>
    <property type="match status" value="1"/>
</dbReference>
<keyword evidence="6 8" id="KW-0503">Monooxygenase</keyword>
<protein>
    <submittedName>
        <fullName evidence="8">Benzoate 4-monooxygenase cytochrome P450</fullName>
    </submittedName>
</protein>
<evidence type="ECO:0000256" key="7">
    <source>
        <dbReference type="SAM" id="Phobius"/>
    </source>
</evidence>
<reference evidence="8" key="1">
    <citation type="journal article" date="2020" name="Stud. Mycol.">
        <title>101 Dothideomycetes genomes: a test case for predicting lifestyles and emergence of pathogens.</title>
        <authorList>
            <person name="Haridas S."/>
            <person name="Albert R."/>
            <person name="Binder M."/>
            <person name="Bloem J."/>
            <person name="Labutti K."/>
            <person name="Salamov A."/>
            <person name="Andreopoulos B."/>
            <person name="Baker S."/>
            <person name="Barry K."/>
            <person name="Bills G."/>
            <person name="Bluhm B."/>
            <person name="Cannon C."/>
            <person name="Castanera R."/>
            <person name="Culley D."/>
            <person name="Daum C."/>
            <person name="Ezra D."/>
            <person name="Gonzalez J."/>
            <person name="Henrissat B."/>
            <person name="Kuo A."/>
            <person name="Liang C."/>
            <person name="Lipzen A."/>
            <person name="Lutzoni F."/>
            <person name="Magnuson J."/>
            <person name="Mondo S."/>
            <person name="Nolan M."/>
            <person name="Ohm R."/>
            <person name="Pangilinan J."/>
            <person name="Park H.-J."/>
            <person name="Ramirez L."/>
            <person name="Alfaro M."/>
            <person name="Sun H."/>
            <person name="Tritt A."/>
            <person name="Yoshinaga Y."/>
            <person name="Zwiers L.-H."/>
            <person name="Turgeon B."/>
            <person name="Goodwin S."/>
            <person name="Spatafora J."/>
            <person name="Crous P."/>
            <person name="Grigoriev I."/>
        </authorList>
    </citation>
    <scope>NUCLEOTIDE SEQUENCE</scope>
    <source>
        <strain evidence="8">CBS 107.79</strain>
    </source>
</reference>
<keyword evidence="6" id="KW-0560">Oxidoreductase</keyword>
<dbReference type="SUPFAM" id="SSF48264">
    <property type="entry name" value="Cytochrome P450"/>
    <property type="match status" value="1"/>
</dbReference>
<keyword evidence="7" id="KW-0812">Transmembrane</keyword>
<dbReference type="AlphaFoldDB" id="A0A6A5VPQ6"/>
<organism evidence="8 9">
    <name type="scientific">Bimuria novae-zelandiae CBS 107.79</name>
    <dbReference type="NCBI Taxonomy" id="1447943"/>
    <lineage>
        <taxon>Eukaryota</taxon>
        <taxon>Fungi</taxon>
        <taxon>Dikarya</taxon>
        <taxon>Ascomycota</taxon>
        <taxon>Pezizomycotina</taxon>
        <taxon>Dothideomycetes</taxon>
        <taxon>Pleosporomycetidae</taxon>
        <taxon>Pleosporales</taxon>
        <taxon>Massarineae</taxon>
        <taxon>Didymosphaeriaceae</taxon>
        <taxon>Bimuria</taxon>
    </lineage>
</organism>
<comment type="similarity">
    <text evidence="2 6">Belongs to the cytochrome P450 family.</text>
</comment>
<dbReference type="PANTHER" id="PTHR24305">
    <property type="entry name" value="CYTOCHROME P450"/>
    <property type="match status" value="1"/>
</dbReference>
<dbReference type="InterPro" id="IPR017972">
    <property type="entry name" value="Cyt_P450_CS"/>
</dbReference>
<dbReference type="Gene3D" id="1.10.630.10">
    <property type="entry name" value="Cytochrome P450"/>
    <property type="match status" value="1"/>
</dbReference>
<evidence type="ECO:0000256" key="4">
    <source>
        <dbReference type="ARBA" id="ARBA00023004"/>
    </source>
</evidence>
<dbReference type="GO" id="GO:0016705">
    <property type="term" value="F:oxidoreductase activity, acting on paired donors, with incorporation or reduction of molecular oxygen"/>
    <property type="evidence" value="ECO:0007669"/>
    <property type="project" value="InterPro"/>
</dbReference>
<evidence type="ECO:0000256" key="5">
    <source>
        <dbReference type="PIRSR" id="PIRSR602401-1"/>
    </source>
</evidence>
<keyword evidence="7" id="KW-0472">Membrane</keyword>
<proteinExistence type="inferred from homology"/>
<evidence type="ECO:0000256" key="1">
    <source>
        <dbReference type="ARBA" id="ARBA00001971"/>
    </source>
</evidence>
<feature type="transmembrane region" description="Helical" evidence="7">
    <location>
        <begin position="15"/>
        <end position="36"/>
    </location>
</feature>
<dbReference type="InterPro" id="IPR001128">
    <property type="entry name" value="Cyt_P450"/>
</dbReference>
<feature type="binding site" description="axial binding residue" evidence="5">
    <location>
        <position position="462"/>
    </location>
    <ligand>
        <name>heme</name>
        <dbReference type="ChEBI" id="CHEBI:30413"/>
    </ligand>
    <ligandPart>
        <name>Fe</name>
        <dbReference type="ChEBI" id="CHEBI:18248"/>
    </ligandPart>
</feature>
<dbReference type="GO" id="GO:0004497">
    <property type="term" value="F:monooxygenase activity"/>
    <property type="evidence" value="ECO:0007669"/>
    <property type="project" value="UniProtKB-KW"/>
</dbReference>
<dbReference type="InterPro" id="IPR036396">
    <property type="entry name" value="Cyt_P450_sf"/>
</dbReference>
<dbReference type="PANTHER" id="PTHR24305:SF166">
    <property type="entry name" value="CYTOCHROME P450 12A4, MITOCHONDRIAL-RELATED"/>
    <property type="match status" value="1"/>
</dbReference>
<keyword evidence="9" id="KW-1185">Reference proteome</keyword>
<dbReference type="Proteomes" id="UP000800036">
    <property type="component" value="Unassembled WGS sequence"/>
</dbReference>
<evidence type="ECO:0000313" key="9">
    <source>
        <dbReference type="Proteomes" id="UP000800036"/>
    </source>
</evidence>
<accession>A0A6A5VPQ6</accession>
<keyword evidence="5 6" id="KW-0349">Heme</keyword>